<feature type="compositionally biased region" description="Polar residues" evidence="1">
    <location>
        <begin position="299"/>
        <end position="316"/>
    </location>
</feature>
<feature type="region of interest" description="Disordered" evidence="1">
    <location>
        <begin position="765"/>
        <end position="830"/>
    </location>
</feature>
<dbReference type="EMBL" id="CAJMWS010001035">
    <property type="protein sequence ID" value="CAE6471834.1"/>
    <property type="molecule type" value="Genomic_DNA"/>
</dbReference>
<name>A0A8H3C4Q2_9AGAM</name>
<accession>A0A8H3C4Q2</accession>
<dbReference type="Proteomes" id="UP000663846">
    <property type="component" value="Unassembled WGS sequence"/>
</dbReference>
<feature type="compositionally biased region" description="Low complexity" evidence="1">
    <location>
        <begin position="283"/>
        <end position="298"/>
    </location>
</feature>
<feature type="compositionally biased region" description="Low complexity" evidence="1">
    <location>
        <begin position="588"/>
        <end position="616"/>
    </location>
</feature>
<gene>
    <name evidence="2" type="ORF">RDB_LOCUS176636</name>
</gene>
<feature type="compositionally biased region" description="Basic residues" evidence="1">
    <location>
        <begin position="811"/>
        <end position="830"/>
    </location>
</feature>
<feature type="compositionally biased region" description="Polar residues" evidence="1">
    <location>
        <begin position="418"/>
        <end position="492"/>
    </location>
</feature>
<feature type="compositionally biased region" description="Pro residues" evidence="1">
    <location>
        <begin position="672"/>
        <end position="681"/>
    </location>
</feature>
<comment type="caution">
    <text evidence="2">The sequence shown here is derived from an EMBL/GenBank/DDBJ whole genome shotgun (WGS) entry which is preliminary data.</text>
</comment>
<feature type="compositionally biased region" description="Pro residues" evidence="1">
    <location>
        <begin position="370"/>
        <end position="388"/>
    </location>
</feature>
<evidence type="ECO:0000256" key="1">
    <source>
        <dbReference type="SAM" id="MobiDB-lite"/>
    </source>
</evidence>
<feature type="compositionally biased region" description="Low complexity" evidence="1">
    <location>
        <begin position="655"/>
        <end position="671"/>
    </location>
</feature>
<evidence type="ECO:0000313" key="2">
    <source>
        <dbReference type="EMBL" id="CAE6471834.1"/>
    </source>
</evidence>
<feature type="compositionally biased region" description="Polar residues" evidence="1">
    <location>
        <begin position="201"/>
        <end position="210"/>
    </location>
</feature>
<feature type="compositionally biased region" description="Polar residues" evidence="1">
    <location>
        <begin position="532"/>
        <end position="558"/>
    </location>
</feature>
<sequence>MNGNMDNIFVRAGRSLRLHFDNTRITALATRQLSWRVEQAGGAIVDQPSSADVLVVDPAAAWVFHDFLRTKRPELRPSVVLAFWIPLCLTTRNLIWVNHAYWEQVVIPSERPPRSEIPQGITAYSSFLAGITYAKNPPFSSTGSTSLSLMTRERDSSIISHLDNSDIEVSQSLEPGPSSDEESLGAARKSSRSVASRKKTGSISPSTNASPERPTEEDEADVSATIPTDDSLRLEDANMSPPSPILEPIEEPPMESVLGNVASPNSSVLPSRSPKRQSPIIPEPSSAQRSSSPHPSLSQNGATQSSTDSSLTQATVTVEPDTFFESSSIQLTEAEPTVPPHPVTKSTSPKPPETVVNSKGAYVPPTLGSTPPPVSEHPNSAPPEPSPRVPKVLTEDRSPDGAAPNVPSGERSGVTIVTEPSNTPNGSSITRVQPSVEADTSSQPAESTTSVASPAETPSTKPRASTSDAPPNTPASTLKNSVVQSVATSSTGLKYIPEHLSGTQSSKSSPPNAPRLKVKPKMRPTPHEENDSAVSGSSPRTSLPKSKLNIQSVSNGTSAKPRPSVFASLTGGTPPIKSSQSSGRAHSPESSASSLPGSSTTTPATTVAADTPNAAPGFTISRPKKLIVRGPTISTTSPAQQHASMSPVLTRHLVPSSSPEPSSSSPDVSGRGPPPIPPTPTPEQKAALDAKRPAWTKEEDRYIIDYMNWVFAQDPLASTSEIMREIAANCPYRPAGNWHKRFASKEDSIYMNEVPILFERLTNKTSGASTSRGGNKSLEILSGTRTRNRRTVDYVNSSEDENGSNDGCGPPRKKSRHSRSSVRRRSDRLP</sequence>
<feature type="compositionally biased region" description="Polar residues" evidence="1">
    <location>
        <begin position="501"/>
        <end position="510"/>
    </location>
</feature>
<reference evidence="2" key="1">
    <citation type="submission" date="2021-01" db="EMBL/GenBank/DDBJ databases">
        <authorList>
            <person name="Kaushik A."/>
        </authorList>
    </citation>
    <scope>NUCLEOTIDE SEQUENCE</scope>
    <source>
        <strain evidence="2">AG1-1C</strain>
    </source>
</reference>
<proteinExistence type="predicted"/>
<evidence type="ECO:0000313" key="3">
    <source>
        <dbReference type="Proteomes" id="UP000663846"/>
    </source>
</evidence>
<feature type="compositionally biased region" description="Polar residues" evidence="1">
    <location>
        <begin position="765"/>
        <end position="774"/>
    </location>
</feature>
<feature type="region of interest" description="Disordered" evidence="1">
    <location>
        <begin position="162"/>
        <end position="693"/>
    </location>
</feature>
<feature type="compositionally biased region" description="Basic residues" evidence="1">
    <location>
        <begin position="189"/>
        <end position="200"/>
    </location>
</feature>
<dbReference type="AlphaFoldDB" id="A0A8H3C4Q2"/>
<feature type="compositionally biased region" description="Polar residues" evidence="1">
    <location>
        <begin position="632"/>
        <end position="644"/>
    </location>
</feature>
<protein>
    <submittedName>
        <fullName evidence="2">Uncharacterized protein</fullName>
    </submittedName>
</protein>
<organism evidence="2 3">
    <name type="scientific">Rhizoctonia solani</name>
    <dbReference type="NCBI Taxonomy" id="456999"/>
    <lineage>
        <taxon>Eukaryota</taxon>
        <taxon>Fungi</taxon>
        <taxon>Dikarya</taxon>
        <taxon>Basidiomycota</taxon>
        <taxon>Agaricomycotina</taxon>
        <taxon>Agaricomycetes</taxon>
        <taxon>Cantharellales</taxon>
        <taxon>Ceratobasidiaceae</taxon>
        <taxon>Rhizoctonia</taxon>
    </lineage>
</organism>